<dbReference type="InterPro" id="IPR039910">
    <property type="entry name" value="D15-like"/>
</dbReference>
<keyword evidence="5" id="KW-0732">Signal</keyword>
<dbReference type="PANTHER" id="PTHR12815:SF42">
    <property type="entry name" value="BACTERIAL SURFACE ANTIGEN (D15) DOMAIN-CONTAINING PROTEIN"/>
    <property type="match status" value="1"/>
</dbReference>
<keyword evidence="2" id="KW-1134">Transmembrane beta strand</keyword>
<evidence type="ECO:0000256" key="3">
    <source>
        <dbReference type="ARBA" id="ARBA00023136"/>
    </source>
</evidence>
<comment type="caution">
    <text evidence="7">The sequence shown here is derived from an EMBL/GenBank/DDBJ whole genome shotgun (WGS) entry which is preliminary data.</text>
</comment>
<evidence type="ECO:0000256" key="2">
    <source>
        <dbReference type="ARBA" id="ARBA00022452"/>
    </source>
</evidence>
<proteinExistence type="predicted"/>
<reference evidence="7 8" key="1">
    <citation type="submission" date="2018-12" db="EMBL/GenBank/DDBJ databases">
        <title>Sphingomonas sp. HMF7854 Genome sequencing and assembly.</title>
        <authorList>
            <person name="Cha I."/>
            <person name="Kang H."/>
            <person name="Kim H."/>
            <person name="Kang J."/>
            <person name="Joh K."/>
        </authorList>
    </citation>
    <scope>NUCLEOTIDE SEQUENCE [LARGE SCALE GENOMIC DNA]</scope>
    <source>
        <strain evidence="7 8">HMF7854</strain>
    </source>
</reference>
<keyword evidence="3" id="KW-0472">Membrane</keyword>
<dbReference type="Gene3D" id="3.10.20.310">
    <property type="entry name" value="membrane protein fhac"/>
    <property type="match status" value="1"/>
</dbReference>
<evidence type="ECO:0000256" key="4">
    <source>
        <dbReference type="SAM" id="MobiDB-lite"/>
    </source>
</evidence>
<name>A0A3R9YNP6_9SPHN</name>
<sequence>MRTDARGGRARRLLVGAGVAMAMAAPLRAQPVPPPPAAPRPPGAEVDPDAPLDPMPGLGVDWPDLSRLPPAPEAPGTTPPPETARPSRNSRAAETAQQRPYHLTITGLGSIGGEALLRSFREQSALEGDRRRAANAAQIDRRAGSDAELLAELLRSQSYYDASVEPSARLEGERVEVVLAAMPGQAYRFASVALPGLEAAGEDAAALRRSFAVHEGDAVVAQDVIDAGVALKVALGERGFAVATVGQQDIVVDHETHVARLVLPVSPGPFQRFGRLRVSGSPPFDARHVGVIARFRPGERYRQDRVDDLRRALIATGLVAGAEIRAVPTADPQVVDLDVRLSPAPFRTVSGELGYGTGEGVRGQASWQHRNFFNPEGALTVAGVLGTQEQSAGVTLRRSNWRRRDQALNVTASASHLDRPGYEARTLDLAANVERQSTFIWQKKWTFSLGPELVASDERDVDPATSLPRRRTFFIAALPGSLNYDGSDSLLDPSRGFRLGGRVSPELSLQDGTFGYTRVQIDGSAYRPLSSRVVAAGRIRLGTIVGAPRDAIAPSRRFYSGGGGSVRGYGYQELGPKDASGNPIGGRSLMEFALEARVRVGSFGIVPFLDGGTLSTDPLPSLRRWQLGTGIGVRYYSSFGPLRIDVGTPLNRRAGDSRIAVVVSLGQAF</sequence>
<dbReference type="InterPro" id="IPR000184">
    <property type="entry name" value="Bac_surfAg_D15"/>
</dbReference>
<feature type="compositionally biased region" description="Polar residues" evidence="4">
    <location>
        <begin position="87"/>
        <end position="98"/>
    </location>
</feature>
<dbReference type="OrthoDB" id="9769707at2"/>
<organism evidence="7 8">
    <name type="scientific">Sphingomonas ginkgonis</name>
    <dbReference type="NCBI Taxonomy" id="2315330"/>
    <lineage>
        <taxon>Bacteria</taxon>
        <taxon>Pseudomonadati</taxon>
        <taxon>Pseudomonadota</taxon>
        <taxon>Alphaproteobacteria</taxon>
        <taxon>Sphingomonadales</taxon>
        <taxon>Sphingomonadaceae</taxon>
        <taxon>Sphingomonas</taxon>
    </lineage>
</organism>
<dbReference type="Gene3D" id="2.40.160.50">
    <property type="entry name" value="membrane protein fhac: a member of the omp85/tpsb transporter family"/>
    <property type="match status" value="1"/>
</dbReference>
<dbReference type="GO" id="GO:0019867">
    <property type="term" value="C:outer membrane"/>
    <property type="evidence" value="ECO:0007669"/>
    <property type="project" value="InterPro"/>
</dbReference>
<keyword evidence="2" id="KW-0812">Transmembrane</keyword>
<feature type="signal peptide" evidence="5">
    <location>
        <begin position="1"/>
        <end position="29"/>
    </location>
</feature>
<feature type="domain" description="Bacterial surface antigen (D15)" evidence="6">
    <location>
        <begin position="379"/>
        <end position="669"/>
    </location>
</feature>
<evidence type="ECO:0000256" key="5">
    <source>
        <dbReference type="SAM" id="SignalP"/>
    </source>
</evidence>
<dbReference type="PANTHER" id="PTHR12815">
    <property type="entry name" value="SORTING AND ASSEMBLY MACHINERY SAMM50 PROTEIN FAMILY MEMBER"/>
    <property type="match status" value="1"/>
</dbReference>
<feature type="compositionally biased region" description="Pro residues" evidence="4">
    <location>
        <begin position="69"/>
        <end position="83"/>
    </location>
</feature>
<keyword evidence="8" id="KW-1185">Reference proteome</keyword>
<comment type="subcellular location">
    <subcellularLocation>
        <location evidence="1">Membrane</location>
    </subcellularLocation>
</comment>
<evidence type="ECO:0000313" key="8">
    <source>
        <dbReference type="Proteomes" id="UP000274661"/>
    </source>
</evidence>
<gene>
    <name evidence="7" type="ORF">HMF7854_13025</name>
</gene>
<evidence type="ECO:0000259" key="6">
    <source>
        <dbReference type="Pfam" id="PF01103"/>
    </source>
</evidence>
<protein>
    <submittedName>
        <fullName evidence="7">Outer membrane protein assembly factor</fullName>
    </submittedName>
</protein>
<feature type="region of interest" description="Disordered" evidence="4">
    <location>
        <begin position="27"/>
        <end position="102"/>
    </location>
</feature>
<dbReference type="RefSeq" id="WP_126719579.1">
    <property type="nucleotide sequence ID" value="NZ_RWJF01000001.1"/>
</dbReference>
<dbReference type="EMBL" id="RWJF01000001">
    <property type="protein sequence ID" value="RST31653.1"/>
    <property type="molecule type" value="Genomic_DNA"/>
</dbReference>
<evidence type="ECO:0000256" key="1">
    <source>
        <dbReference type="ARBA" id="ARBA00004370"/>
    </source>
</evidence>
<dbReference type="Proteomes" id="UP000274661">
    <property type="component" value="Unassembled WGS sequence"/>
</dbReference>
<dbReference type="AlphaFoldDB" id="A0A3R9YNP6"/>
<feature type="chain" id="PRO_5018763875" evidence="5">
    <location>
        <begin position="30"/>
        <end position="669"/>
    </location>
</feature>
<feature type="compositionally biased region" description="Pro residues" evidence="4">
    <location>
        <begin position="31"/>
        <end position="42"/>
    </location>
</feature>
<dbReference type="Pfam" id="PF01103">
    <property type="entry name" value="Omp85"/>
    <property type="match status" value="1"/>
</dbReference>
<accession>A0A3R9YNP6</accession>
<evidence type="ECO:0000313" key="7">
    <source>
        <dbReference type="EMBL" id="RST31653.1"/>
    </source>
</evidence>